<feature type="domain" description="ABC-2 type transporter transmembrane" evidence="6">
    <location>
        <begin position="21"/>
        <end position="380"/>
    </location>
</feature>
<reference evidence="7 8" key="1">
    <citation type="submission" date="2019-03" db="EMBL/GenBank/DDBJ databases">
        <title>Genomics of glacier-inhabiting Cryobacterium strains.</title>
        <authorList>
            <person name="Liu Q."/>
            <person name="Xin Y.-H."/>
        </authorList>
    </citation>
    <scope>NUCLEOTIDE SEQUENCE [LARGE SCALE GENOMIC DNA]</scope>
    <source>
        <strain evidence="7 8">RHLT2-21</strain>
    </source>
</reference>
<evidence type="ECO:0000256" key="4">
    <source>
        <dbReference type="ARBA" id="ARBA00023136"/>
    </source>
</evidence>
<protein>
    <submittedName>
        <fullName evidence="7">ABC transporter permease</fullName>
    </submittedName>
</protein>
<evidence type="ECO:0000256" key="1">
    <source>
        <dbReference type="ARBA" id="ARBA00004141"/>
    </source>
</evidence>
<name>A0A4R8W1M9_9MICO</name>
<dbReference type="AlphaFoldDB" id="A0A4R8W1M9"/>
<dbReference type="InterPro" id="IPR013525">
    <property type="entry name" value="ABC2_TM"/>
</dbReference>
<feature type="transmembrane region" description="Helical" evidence="5">
    <location>
        <begin position="23"/>
        <end position="43"/>
    </location>
</feature>
<gene>
    <name evidence="7" type="ORF">E3O32_15245</name>
</gene>
<keyword evidence="3 5" id="KW-1133">Transmembrane helix</keyword>
<evidence type="ECO:0000313" key="7">
    <source>
        <dbReference type="EMBL" id="TFC00505.1"/>
    </source>
</evidence>
<dbReference type="Pfam" id="PF12698">
    <property type="entry name" value="ABC2_membrane_3"/>
    <property type="match status" value="1"/>
</dbReference>
<keyword evidence="8" id="KW-1185">Reference proteome</keyword>
<dbReference type="Proteomes" id="UP000297643">
    <property type="component" value="Unassembled WGS sequence"/>
</dbReference>
<feature type="transmembrane region" description="Helical" evidence="5">
    <location>
        <begin position="274"/>
        <end position="299"/>
    </location>
</feature>
<organism evidence="7 8">
    <name type="scientific">Cryobacterium mannosilyticum</name>
    <dbReference type="NCBI Taxonomy" id="1259190"/>
    <lineage>
        <taxon>Bacteria</taxon>
        <taxon>Bacillati</taxon>
        <taxon>Actinomycetota</taxon>
        <taxon>Actinomycetes</taxon>
        <taxon>Micrococcales</taxon>
        <taxon>Microbacteriaceae</taxon>
        <taxon>Cryobacterium</taxon>
    </lineage>
</organism>
<comment type="caution">
    <text evidence="7">The sequence shown here is derived from an EMBL/GenBank/DDBJ whole genome shotgun (WGS) entry which is preliminary data.</text>
</comment>
<sequence>MARHNLGTVISFEVTRTFKKKQFWLTTLLVPVILGIVIALIVISNTTTSSKVDSQKDATLRFTYSDASGRIDPTLATAFGGTVVADEAQAIADVKSGRSAAHFAYPAKPTKQATMVYGADLGIFDNGKYSSVATQLMVASAQAEIGDQTLTGLARGSFQVDAITYKDGAVSGGFLGAVAPLLFLLIFYVVIVMLGNQMLTSTLEEKESRVTEMILTTLNPTTLITGKIVSLFIIGLVQMVVFILPVLVGYLFFRTSLSLPDFDISQLIVNPGQMVVGALLLIGGFTLFMGTLVAAGAIMPTAKEASQVFGIMMALVFVPLYAASLVVSDPHALIVQLFTFFPYSAPVTAMLRNGLGSLGPVESGIVIAELFILGGIVLRLAVQLFRYGSVEYSKKVSLRTVFARSRG</sequence>
<evidence type="ECO:0000259" key="6">
    <source>
        <dbReference type="Pfam" id="PF12698"/>
    </source>
</evidence>
<keyword evidence="2 5" id="KW-0812">Transmembrane</keyword>
<feature type="transmembrane region" description="Helical" evidence="5">
    <location>
        <begin position="228"/>
        <end position="253"/>
    </location>
</feature>
<dbReference type="GO" id="GO:0016020">
    <property type="term" value="C:membrane"/>
    <property type="evidence" value="ECO:0007669"/>
    <property type="project" value="UniProtKB-SubCell"/>
</dbReference>
<accession>A0A4R8W1M9</accession>
<evidence type="ECO:0000313" key="8">
    <source>
        <dbReference type="Proteomes" id="UP000297643"/>
    </source>
</evidence>
<keyword evidence="4 5" id="KW-0472">Membrane</keyword>
<dbReference type="EMBL" id="SOFM01000046">
    <property type="protein sequence ID" value="TFC00505.1"/>
    <property type="molecule type" value="Genomic_DNA"/>
</dbReference>
<evidence type="ECO:0000256" key="5">
    <source>
        <dbReference type="SAM" id="Phobius"/>
    </source>
</evidence>
<evidence type="ECO:0000256" key="3">
    <source>
        <dbReference type="ARBA" id="ARBA00022989"/>
    </source>
</evidence>
<evidence type="ECO:0000256" key="2">
    <source>
        <dbReference type="ARBA" id="ARBA00022692"/>
    </source>
</evidence>
<feature type="transmembrane region" description="Helical" evidence="5">
    <location>
        <begin position="305"/>
        <end position="326"/>
    </location>
</feature>
<comment type="subcellular location">
    <subcellularLocation>
        <location evidence="1">Membrane</location>
        <topology evidence="1">Multi-pass membrane protein</topology>
    </subcellularLocation>
</comment>
<dbReference type="RefSeq" id="WP_134510682.1">
    <property type="nucleotide sequence ID" value="NZ_SOFM01000046.1"/>
</dbReference>
<feature type="transmembrane region" description="Helical" evidence="5">
    <location>
        <begin position="174"/>
        <end position="194"/>
    </location>
</feature>
<feature type="transmembrane region" description="Helical" evidence="5">
    <location>
        <begin position="363"/>
        <end position="385"/>
    </location>
</feature>
<proteinExistence type="predicted"/>
<dbReference type="GO" id="GO:0140359">
    <property type="term" value="F:ABC-type transporter activity"/>
    <property type="evidence" value="ECO:0007669"/>
    <property type="project" value="InterPro"/>
</dbReference>